<dbReference type="EMBL" id="AEYP01029447">
    <property type="status" value="NOT_ANNOTATED_CDS"/>
    <property type="molecule type" value="Genomic_DNA"/>
</dbReference>
<evidence type="ECO:0000256" key="1">
    <source>
        <dbReference type="SAM" id="MobiDB-lite"/>
    </source>
</evidence>
<dbReference type="PANTHER" id="PTHR46232">
    <property type="entry name" value="SMARCE1 REGULATOR OF CHROMATIN"/>
    <property type="match status" value="1"/>
</dbReference>
<dbReference type="GeneTree" id="ENSGT00390000003628"/>
<feature type="compositionally biased region" description="Basic and acidic residues" evidence="1">
    <location>
        <begin position="171"/>
        <end position="182"/>
    </location>
</feature>
<dbReference type="STRING" id="9669.ENSMPUP00000007456"/>
<dbReference type="GO" id="GO:0016922">
    <property type="term" value="F:nuclear receptor binding"/>
    <property type="evidence" value="ECO:0007669"/>
    <property type="project" value="TreeGrafter"/>
</dbReference>
<dbReference type="PANTHER" id="PTHR46232:SF1">
    <property type="entry name" value="SWI_SNF-RELATED MATRIX-ASSOCIATED ACTIN-DEPENDENT REGULATOR OF CHROMATIN SUBFAMILY E MEMBER 1"/>
    <property type="match status" value="1"/>
</dbReference>
<feature type="region of interest" description="Disordered" evidence="1">
    <location>
        <begin position="1"/>
        <end position="23"/>
    </location>
</feature>
<dbReference type="eggNOG" id="KOG4715">
    <property type="taxonomic scope" value="Eukaryota"/>
</dbReference>
<feature type="compositionally biased region" description="Polar residues" evidence="1">
    <location>
        <begin position="256"/>
        <end position="268"/>
    </location>
</feature>
<name>M3Y7Z9_MUSPF</name>
<accession>M3Y7Z9</accession>
<feature type="compositionally biased region" description="Acidic residues" evidence="1">
    <location>
        <begin position="1"/>
        <end position="15"/>
    </location>
</feature>
<evidence type="ECO:0000313" key="2">
    <source>
        <dbReference type="Ensembl" id="ENSMPUP00000007456.1"/>
    </source>
</evidence>
<protein>
    <submittedName>
        <fullName evidence="2">Uncharacterized protein</fullName>
    </submittedName>
</protein>
<dbReference type="GO" id="GO:0016514">
    <property type="term" value="C:SWI/SNF complex"/>
    <property type="evidence" value="ECO:0007669"/>
    <property type="project" value="TreeGrafter"/>
</dbReference>
<proteinExistence type="predicted"/>
<dbReference type="GO" id="GO:0031492">
    <property type="term" value="F:nucleosomal DNA binding"/>
    <property type="evidence" value="ECO:0007669"/>
    <property type="project" value="TreeGrafter"/>
</dbReference>
<dbReference type="InParanoid" id="M3Y7Z9"/>
<feature type="region of interest" description="Disordered" evidence="1">
    <location>
        <begin position="171"/>
        <end position="283"/>
    </location>
</feature>
<sequence length="283" mass="32775">RDLTDEEKEYLSEDEAEKREYNESMKGYHNLPAYVAYIIAKSHTGAALEEESQQRSCMRKREAYMSIQPAEDPDGYDDDFSLKHTATTRFQRNHHLISEICSERVEPDVLSVVTTASRQVLKQWVQYLMVHQWMSDHQKKRKLLESTDSFNDELKWLYGLKWNGYEEERAGEIKEEREKEATEQTECSQMVPEEEQAVSKTYNQKTNKSIPVETEKTHLEEAPERQQNGEEEDTSTPDDKESRQEGVNSMAEEGTCESSTGLENNSGTAEEPTDPTPEDEKKE</sequence>
<feature type="compositionally biased region" description="Basic and acidic residues" evidence="1">
    <location>
        <begin position="213"/>
        <end position="228"/>
    </location>
</feature>
<dbReference type="AlphaFoldDB" id="M3Y7Z9"/>
<reference evidence="2" key="1">
    <citation type="submission" date="2024-06" db="UniProtKB">
        <authorList>
            <consortium name="Ensembl"/>
        </authorList>
    </citation>
    <scope>IDENTIFICATION</scope>
</reference>
<dbReference type="Ensembl" id="ENSMPUT00000007576.1">
    <property type="protein sequence ID" value="ENSMPUP00000007456.1"/>
    <property type="gene ID" value="ENSMPUG00000007512.1"/>
</dbReference>
<dbReference type="GO" id="GO:0045892">
    <property type="term" value="P:negative regulation of DNA-templated transcription"/>
    <property type="evidence" value="ECO:0007669"/>
    <property type="project" value="TreeGrafter"/>
</dbReference>
<feature type="compositionally biased region" description="Polar residues" evidence="1">
    <location>
        <begin position="198"/>
        <end position="209"/>
    </location>
</feature>
<organism evidence="2">
    <name type="scientific">Mustela putorius furo</name>
    <name type="common">European domestic ferret</name>
    <name type="synonym">Mustela furo</name>
    <dbReference type="NCBI Taxonomy" id="9669"/>
    <lineage>
        <taxon>Eukaryota</taxon>
        <taxon>Metazoa</taxon>
        <taxon>Chordata</taxon>
        <taxon>Craniata</taxon>
        <taxon>Vertebrata</taxon>
        <taxon>Euteleostomi</taxon>
        <taxon>Mammalia</taxon>
        <taxon>Eutheria</taxon>
        <taxon>Laurasiatheria</taxon>
        <taxon>Carnivora</taxon>
        <taxon>Caniformia</taxon>
        <taxon>Musteloidea</taxon>
        <taxon>Mustelidae</taxon>
        <taxon>Mustelinae</taxon>
        <taxon>Mustela</taxon>
    </lineage>
</organism>
<dbReference type="HOGENOM" id="CLU_021772_1_0_1"/>